<accession>A0A6G7GPC0</accession>
<dbReference type="Proteomes" id="UP000501926">
    <property type="component" value="Chromosome"/>
</dbReference>
<gene>
    <name evidence="1" type="ORF">KsCSTR_18260</name>
</gene>
<reference evidence="1 2" key="1">
    <citation type="submission" date="2020-02" db="EMBL/GenBank/DDBJ databases">
        <title>Newly sequenced genome of strain CSTR1 showed variability in Candidatus Kuenenia stuttgartiensis genomes.</title>
        <authorList>
            <person name="Ding C."/>
            <person name="Adrian L."/>
        </authorList>
    </citation>
    <scope>NUCLEOTIDE SEQUENCE [LARGE SCALE GENOMIC DNA]</scope>
    <source>
        <strain evidence="1 2">CSTR1</strain>
    </source>
</reference>
<evidence type="ECO:0000313" key="1">
    <source>
        <dbReference type="EMBL" id="QII11204.1"/>
    </source>
</evidence>
<name>A0A6G7GPC0_KUEST</name>
<protein>
    <submittedName>
        <fullName evidence="1">Uncharacterized protein</fullName>
    </submittedName>
</protein>
<dbReference type="EMBL" id="CP049055">
    <property type="protein sequence ID" value="QII11204.1"/>
    <property type="molecule type" value="Genomic_DNA"/>
</dbReference>
<sequence length="48" mass="5636">MTDARRLAISGIAIHEILFYKQCFGYIPLTIFRHFILFTDLKAIFKTT</sequence>
<evidence type="ECO:0000313" key="2">
    <source>
        <dbReference type="Proteomes" id="UP000501926"/>
    </source>
</evidence>
<proteinExistence type="predicted"/>
<organism evidence="1 2">
    <name type="scientific">Kuenenia stuttgartiensis</name>
    <dbReference type="NCBI Taxonomy" id="174633"/>
    <lineage>
        <taxon>Bacteria</taxon>
        <taxon>Pseudomonadati</taxon>
        <taxon>Planctomycetota</taxon>
        <taxon>Candidatus Brocadiia</taxon>
        <taxon>Candidatus Brocadiales</taxon>
        <taxon>Candidatus Brocadiaceae</taxon>
        <taxon>Candidatus Kuenenia</taxon>
    </lineage>
</organism>
<dbReference type="AlphaFoldDB" id="A0A6G7GPC0"/>